<dbReference type="SMART" id="SM00220">
    <property type="entry name" value="S_TKc"/>
    <property type="match status" value="1"/>
</dbReference>
<dbReference type="EC" id="2.3.2.26" evidence="3"/>
<dbReference type="Pfam" id="PF00632">
    <property type="entry name" value="HECT"/>
    <property type="match status" value="1"/>
</dbReference>
<dbReference type="Pfam" id="PF00069">
    <property type="entry name" value="Pkinase"/>
    <property type="match status" value="1"/>
</dbReference>
<evidence type="ECO:0000256" key="5">
    <source>
        <dbReference type="ARBA" id="ARBA00022786"/>
    </source>
</evidence>
<accession>A0ABQ9XUF6</accession>
<dbReference type="PANTHER" id="PTHR11254">
    <property type="entry name" value="HECT DOMAIN UBIQUITIN-PROTEIN LIGASE"/>
    <property type="match status" value="1"/>
</dbReference>
<dbReference type="Gene3D" id="3.90.1750.10">
    <property type="entry name" value="Hect, E3 ligase catalytic domains"/>
    <property type="match status" value="1"/>
</dbReference>
<evidence type="ECO:0000259" key="7">
    <source>
        <dbReference type="PROSITE" id="PS50011"/>
    </source>
</evidence>
<feature type="domain" description="HECT" evidence="8">
    <location>
        <begin position="337"/>
        <end position="673"/>
    </location>
</feature>
<dbReference type="Gene3D" id="1.10.510.10">
    <property type="entry name" value="Transferase(Phosphotransferase) domain 1"/>
    <property type="match status" value="1"/>
</dbReference>
<feature type="domain" description="Protein kinase" evidence="7">
    <location>
        <begin position="1"/>
        <end position="263"/>
    </location>
</feature>
<dbReference type="SUPFAM" id="SSF56112">
    <property type="entry name" value="Protein kinase-like (PK-like)"/>
    <property type="match status" value="1"/>
</dbReference>
<dbReference type="PROSITE" id="PS50011">
    <property type="entry name" value="PROTEIN_KINASE_DOM"/>
    <property type="match status" value="1"/>
</dbReference>
<keyword evidence="9" id="KW-0012">Acyltransferase</keyword>
<evidence type="ECO:0000259" key="8">
    <source>
        <dbReference type="PROSITE" id="PS50237"/>
    </source>
</evidence>
<dbReference type="Gene3D" id="3.30.2410.10">
    <property type="entry name" value="Hect, E3 ligase catalytic domain"/>
    <property type="match status" value="1"/>
</dbReference>
<dbReference type="PANTHER" id="PTHR11254:SF440">
    <property type="entry name" value="E3 UBIQUITIN-PROTEIN LIGASE NEDD-4"/>
    <property type="match status" value="1"/>
</dbReference>
<comment type="pathway">
    <text evidence="2">Protein modification; protein ubiquitination.</text>
</comment>
<dbReference type="InterPro" id="IPR000719">
    <property type="entry name" value="Prot_kinase_dom"/>
</dbReference>
<organism evidence="9 10">
    <name type="scientific">Blattamonas nauphoetae</name>
    <dbReference type="NCBI Taxonomy" id="2049346"/>
    <lineage>
        <taxon>Eukaryota</taxon>
        <taxon>Metamonada</taxon>
        <taxon>Preaxostyla</taxon>
        <taxon>Oxymonadida</taxon>
        <taxon>Blattamonas</taxon>
    </lineage>
</organism>
<protein>
    <recommendedName>
        <fullName evidence="3">HECT-type E3 ubiquitin transferase</fullName>
        <ecNumber evidence="3">2.3.2.26</ecNumber>
    </recommendedName>
</protein>
<dbReference type="EMBL" id="JARBJD010000071">
    <property type="protein sequence ID" value="KAK2955100.1"/>
    <property type="molecule type" value="Genomic_DNA"/>
</dbReference>
<dbReference type="InterPro" id="IPR011009">
    <property type="entry name" value="Kinase-like_dom_sf"/>
</dbReference>
<proteinExistence type="predicted"/>
<evidence type="ECO:0000256" key="6">
    <source>
        <dbReference type="PROSITE-ProRule" id="PRU00104"/>
    </source>
</evidence>
<reference evidence="9 10" key="1">
    <citation type="journal article" date="2022" name="bioRxiv">
        <title>Genomics of Preaxostyla Flagellates Illuminates Evolutionary Transitions and the Path Towards Mitochondrial Loss.</title>
        <authorList>
            <person name="Novak L.V.F."/>
            <person name="Treitli S.C."/>
            <person name="Pyrih J."/>
            <person name="Halakuc P."/>
            <person name="Pipaliya S.V."/>
            <person name="Vacek V."/>
            <person name="Brzon O."/>
            <person name="Soukal P."/>
            <person name="Eme L."/>
            <person name="Dacks J.B."/>
            <person name="Karnkowska A."/>
            <person name="Elias M."/>
            <person name="Hampl V."/>
        </authorList>
    </citation>
    <scope>NUCLEOTIDE SEQUENCE [LARGE SCALE GENOMIC DNA]</scope>
    <source>
        <strain evidence="9">NAU3</strain>
        <tissue evidence="9">Gut</tissue>
    </source>
</reference>
<evidence type="ECO:0000313" key="9">
    <source>
        <dbReference type="EMBL" id="KAK2955100.1"/>
    </source>
</evidence>
<dbReference type="InterPro" id="IPR050409">
    <property type="entry name" value="E3_ubiq-protein_ligase"/>
</dbReference>
<evidence type="ECO:0000313" key="10">
    <source>
        <dbReference type="Proteomes" id="UP001281761"/>
    </source>
</evidence>
<evidence type="ECO:0000256" key="2">
    <source>
        <dbReference type="ARBA" id="ARBA00004906"/>
    </source>
</evidence>
<name>A0ABQ9XUF6_9EUKA</name>
<keyword evidence="5 6" id="KW-0833">Ubl conjugation pathway</keyword>
<dbReference type="InterPro" id="IPR035983">
    <property type="entry name" value="Hect_E3_ubiquitin_ligase"/>
</dbReference>
<keyword evidence="4 9" id="KW-0808">Transferase</keyword>
<dbReference type="Proteomes" id="UP001281761">
    <property type="component" value="Unassembled WGS sequence"/>
</dbReference>
<comment type="catalytic activity">
    <reaction evidence="1">
        <text>S-ubiquitinyl-[E2 ubiquitin-conjugating enzyme]-L-cysteine + [acceptor protein]-L-lysine = [E2 ubiquitin-conjugating enzyme]-L-cysteine + N(6)-ubiquitinyl-[acceptor protein]-L-lysine.</text>
        <dbReference type="EC" id="2.3.2.26"/>
    </reaction>
</comment>
<feature type="active site" description="Glycyl thioester intermediate" evidence="6">
    <location>
        <position position="642"/>
    </location>
</feature>
<sequence>MSGTGRKILFEIHRNSTSLLEACQLDNEDKPRVIRTTTKLDEASRQKLDDEAGRLKELPAEAIVPYFKSGVVESRYEALMDVDPETNLKRKMDLHKDQPWTEQELLKITAQIAQSLNILHKAGFLHMNIAPYYIYIPPSGPAKFSDFFYVADCAEDETIDEIPNTSNIRYAPECMDDDPMINGKSEVWSLGILMHELATGTVPFPSTKSTVIYNKLMNKQVKPVPETVPPQLRALITKMLTIDPENRPTAEELLREPCLQPFVGNVNISASVNKPRVSAPQATPLQLQYAGRPEDRVAAFLNELEKIQPVTRIGTQPITFEAQVNVANAMKEIYKMDRSQHRQSFRVYLSGTSAVDVNGIRRWYFTKLVELLIDPKELGLFTQDKKAAGKLTISSDPKYQSPEYLQIFKFAGFVLGKCLLEKLIVPFRFNKFIWKQLQGLPVLPSDLEYVNDKLFESLSGFRGMDKEDFDALQLTWTCSLPDGSIVDVVPGGKNHRVLFEDIGDYVDFASLVTLNYYIPLVTAMRSELQALIPEHVLRILTPEELEHTACGSETIDVADWKANTKVDQTLRSRPKVPAAFWEVVEKADNNTRKEILRLGTGLINAPPTGFKDMKSSNTTSSGGFNLHGMTQEGQFMPQGHMCFNALDIPLVEDVDIMRMLIKKAIQNSAPPAD</sequence>
<evidence type="ECO:0000256" key="1">
    <source>
        <dbReference type="ARBA" id="ARBA00000885"/>
    </source>
</evidence>
<comment type="caution">
    <text evidence="9">The sequence shown here is derived from an EMBL/GenBank/DDBJ whole genome shotgun (WGS) entry which is preliminary data.</text>
</comment>
<gene>
    <name evidence="9" type="ORF">BLNAU_10031</name>
</gene>
<dbReference type="SMART" id="SM00119">
    <property type="entry name" value="HECTc"/>
    <property type="match status" value="1"/>
</dbReference>
<dbReference type="Gene3D" id="3.30.2160.10">
    <property type="entry name" value="Hect, E3 ligase catalytic domain"/>
    <property type="match status" value="1"/>
</dbReference>
<dbReference type="InterPro" id="IPR000569">
    <property type="entry name" value="HECT_dom"/>
</dbReference>
<dbReference type="GO" id="GO:0061630">
    <property type="term" value="F:ubiquitin protein ligase activity"/>
    <property type="evidence" value="ECO:0007669"/>
    <property type="project" value="UniProtKB-EC"/>
</dbReference>
<evidence type="ECO:0000256" key="3">
    <source>
        <dbReference type="ARBA" id="ARBA00012485"/>
    </source>
</evidence>
<dbReference type="SUPFAM" id="SSF56204">
    <property type="entry name" value="Hect, E3 ligase catalytic domain"/>
    <property type="match status" value="1"/>
</dbReference>
<keyword evidence="10" id="KW-1185">Reference proteome</keyword>
<dbReference type="PROSITE" id="PS50237">
    <property type="entry name" value="HECT"/>
    <property type="match status" value="1"/>
</dbReference>
<evidence type="ECO:0000256" key="4">
    <source>
        <dbReference type="ARBA" id="ARBA00022679"/>
    </source>
</evidence>